<dbReference type="InterPro" id="IPR007197">
    <property type="entry name" value="rSAM"/>
</dbReference>
<keyword evidence="2" id="KW-0004">4Fe-4S</keyword>
<comment type="catalytic activity">
    <reaction evidence="7">
        <text>glycyl-[protein] + reduced [flavodoxin] + S-adenosyl-L-methionine = glycin-2-yl radical-[protein] + semiquinone [flavodoxin] + 5'-deoxyadenosine + L-methionine + H(+)</text>
        <dbReference type="Rhea" id="RHEA:61976"/>
        <dbReference type="Rhea" id="RHEA-COMP:10622"/>
        <dbReference type="Rhea" id="RHEA-COMP:14480"/>
        <dbReference type="Rhea" id="RHEA-COMP:15993"/>
        <dbReference type="Rhea" id="RHEA-COMP:15994"/>
        <dbReference type="ChEBI" id="CHEBI:15378"/>
        <dbReference type="ChEBI" id="CHEBI:17319"/>
        <dbReference type="ChEBI" id="CHEBI:29947"/>
        <dbReference type="ChEBI" id="CHEBI:32722"/>
        <dbReference type="ChEBI" id="CHEBI:57618"/>
        <dbReference type="ChEBI" id="CHEBI:57844"/>
        <dbReference type="ChEBI" id="CHEBI:59789"/>
        <dbReference type="ChEBI" id="CHEBI:140311"/>
    </reaction>
</comment>
<dbReference type="Gene3D" id="3.20.20.70">
    <property type="entry name" value="Aldolase class I"/>
    <property type="match status" value="1"/>
</dbReference>
<protein>
    <submittedName>
        <fullName evidence="10">Pyruvate formate lyase activating enzyme</fullName>
    </submittedName>
</protein>
<feature type="domain" description="Radical SAM core" evidence="9">
    <location>
        <begin position="14"/>
        <end position="273"/>
    </location>
</feature>
<dbReference type="AlphaFoldDB" id="A0A318KLD3"/>
<dbReference type="GO" id="GO:0016829">
    <property type="term" value="F:lyase activity"/>
    <property type="evidence" value="ECO:0007669"/>
    <property type="project" value="UniProtKB-KW"/>
</dbReference>
<dbReference type="InterPro" id="IPR017896">
    <property type="entry name" value="4Fe4S_Fe-S-bd"/>
</dbReference>
<keyword evidence="3" id="KW-0949">S-adenosyl-L-methionine</keyword>
<evidence type="ECO:0000259" key="9">
    <source>
        <dbReference type="PROSITE" id="PS51918"/>
    </source>
</evidence>
<accession>A0A318KLD3</accession>
<dbReference type="InterPro" id="IPR040074">
    <property type="entry name" value="BssD/PflA/YjjW"/>
</dbReference>
<evidence type="ECO:0000256" key="2">
    <source>
        <dbReference type="ARBA" id="ARBA00022485"/>
    </source>
</evidence>
<proteinExistence type="predicted"/>
<dbReference type="SUPFAM" id="SSF102114">
    <property type="entry name" value="Radical SAM enzymes"/>
    <property type="match status" value="1"/>
</dbReference>
<dbReference type="RefSeq" id="WP_022937613.1">
    <property type="nucleotide sequence ID" value="NZ_CABKRQ010000003.1"/>
</dbReference>
<dbReference type="GO" id="GO:0016491">
    <property type="term" value="F:oxidoreductase activity"/>
    <property type="evidence" value="ECO:0007669"/>
    <property type="project" value="InterPro"/>
</dbReference>
<sequence length="278" mass="31429">MKAAVNKIISFSNVDGPGNRCSIFFQSCPFRCLYCHNPETINMCVNCGECVKTCPVQALQMVDGKVVWDKKLCVECDTCIKTCKHLASPRISWMSVEDVVEHIKSIKPFIRGITVSGGECMNHADFLLELFKETKKLGLTCLIDSNGYYDFEDYPELMAVCDGVMLDVKAISDDFHYFVTEQHNAMVLKNLRTLLAMHKLEEVRTVVLPGYEDENTKTVTGVSEIIKSECRYKLLKYRYFGVRDAGVKIFGESIVSHDELVRCQKICEEHGCSTSVII</sequence>
<comment type="caution">
    <text evidence="10">The sequence shown here is derived from an EMBL/GenBank/DDBJ whole genome shotgun (WGS) entry which is preliminary data.</text>
</comment>
<keyword evidence="10" id="KW-0456">Lyase</keyword>
<dbReference type="SFLD" id="SFLDG01066">
    <property type="entry name" value="organic_radical-activating_enz"/>
    <property type="match status" value="1"/>
</dbReference>
<dbReference type="SUPFAM" id="SSF54862">
    <property type="entry name" value="4Fe-4S ferredoxins"/>
    <property type="match status" value="1"/>
</dbReference>
<dbReference type="GO" id="GO:0046872">
    <property type="term" value="F:metal ion binding"/>
    <property type="evidence" value="ECO:0007669"/>
    <property type="project" value="UniProtKB-KW"/>
</dbReference>
<evidence type="ECO:0000313" key="10">
    <source>
        <dbReference type="EMBL" id="PXX77478.1"/>
    </source>
</evidence>
<keyword evidence="4" id="KW-0479">Metal-binding</keyword>
<reference evidence="10 11" key="1">
    <citation type="submission" date="2018-05" db="EMBL/GenBank/DDBJ databases">
        <title>Genomic Encyclopedia of Type Strains, Phase IV (KMG-IV): sequencing the most valuable type-strain genomes for metagenomic binning, comparative biology and taxonomic classification.</title>
        <authorList>
            <person name="Goeker M."/>
        </authorList>
    </citation>
    <scope>NUCLEOTIDE SEQUENCE [LARGE SCALE GENOMIC DNA]</scope>
    <source>
        <strain evidence="10 11">JC118</strain>
    </source>
</reference>
<dbReference type="InterPro" id="IPR034457">
    <property type="entry name" value="Organic_radical-activating"/>
</dbReference>
<gene>
    <name evidence="10" type="ORF">DES51_11017</name>
</gene>
<dbReference type="PROSITE" id="PS51918">
    <property type="entry name" value="RADICAL_SAM"/>
    <property type="match status" value="1"/>
</dbReference>
<feature type="domain" description="4Fe-4S ferredoxin-type" evidence="8">
    <location>
        <begin position="37"/>
        <end position="64"/>
    </location>
</feature>
<evidence type="ECO:0000256" key="5">
    <source>
        <dbReference type="ARBA" id="ARBA00023004"/>
    </source>
</evidence>
<evidence type="ECO:0000256" key="6">
    <source>
        <dbReference type="ARBA" id="ARBA00023014"/>
    </source>
</evidence>
<dbReference type="PANTHER" id="PTHR30352">
    <property type="entry name" value="PYRUVATE FORMATE-LYASE-ACTIVATING ENZYME"/>
    <property type="match status" value="1"/>
</dbReference>
<dbReference type="Pfam" id="PF04055">
    <property type="entry name" value="Radical_SAM"/>
    <property type="match status" value="1"/>
</dbReference>
<keyword evidence="5" id="KW-0408">Iron</keyword>
<name>A0A318KLD3_9FIRM</name>
<dbReference type="InterPro" id="IPR017900">
    <property type="entry name" value="4Fe4S_Fe_S_CS"/>
</dbReference>
<comment type="cofactor">
    <cofactor evidence="1">
        <name>[4Fe-4S] cluster</name>
        <dbReference type="ChEBI" id="CHEBI:49883"/>
    </cofactor>
</comment>
<dbReference type="PROSITE" id="PS00198">
    <property type="entry name" value="4FE4S_FER_1"/>
    <property type="match status" value="1"/>
</dbReference>
<dbReference type="PROSITE" id="PS51379">
    <property type="entry name" value="4FE4S_FER_2"/>
    <property type="match status" value="1"/>
</dbReference>
<evidence type="ECO:0000256" key="4">
    <source>
        <dbReference type="ARBA" id="ARBA00022723"/>
    </source>
</evidence>
<evidence type="ECO:0000256" key="7">
    <source>
        <dbReference type="ARBA" id="ARBA00047365"/>
    </source>
</evidence>
<evidence type="ECO:0000256" key="3">
    <source>
        <dbReference type="ARBA" id="ARBA00022691"/>
    </source>
</evidence>
<dbReference type="PIRSF" id="PIRSF000371">
    <property type="entry name" value="PFL_act_enz"/>
    <property type="match status" value="1"/>
</dbReference>
<dbReference type="GO" id="GO:0051539">
    <property type="term" value="F:4 iron, 4 sulfur cluster binding"/>
    <property type="evidence" value="ECO:0007669"/>
    <property type="project" value="UniProtKB-KW"/>
</dbReference>
<dbReference type="NCBIfam" id="TIGR04041">
    <property type="entry name" value="activase_YjjW"/>
    <property type="match status" value="1"/>
</dbReference>
<dbReference type="Proteomes" id="UP000247612">
    <property type="component" value="Unassembled WGS sequence"/>
</dbReference>
<dbReference type="SFLD" id="SFLDS00029">
    <property type="entry name" value="Radical_SAM"/>
    <property type="match status" value="1"/>
</dbReference>
<dbReference type="Pfam" id="PF00037">
    <property type="entry name" value="Fer4"/>
    <property type="match status" value="1"/>
</dbReference>
<dbReference type="SFLD" id="SFLDG01118">
    <property type="entry name" value="activating_enzymes__group_2"/>
    <property type="match status" value="1"/>
</dbReference>
<dbReference type="PANTHER" id="PTHR30352:SF13">
    <property type="entry name" value="GLYCYL-RADICAL ENZYME ACTIVATING ENZYME YJJW-RELATED"/>
    <property type="match status" value="1"/>
</dbReference>
<dbReference type="Gene3D" id="3.30.70.20">
    <property type="match status" value="1"/>
</dbReference>
<dbReference type="EMBL" id="QJKH01000010">
    <property type="protein sequence ID" value="PXX77478.1"/>
    <property type="molecule type" value="Genomic_DNA"/>
</dbReference>
<dbReference type="InterPro" id="IPR058240">
    <property type="entry name" value="rSAM_sf"/>
</dbReference>
<dbReference type="InterPro" id="IPR023912">
    <property type="entry name" value="YjjW_bact"/>
</dbReference>
<keyword evidence="6" id="KW-0411">Iron-sulfur</keyword>
<keyword evidence="11" id="KW-1185">Reference proteome</keyword>
<dbReference type="SFLD" id="SFLDF00392">
    <property type="entry name" value="YjjI_activase"/>
    <property type="match status" value="1"/>
</dbReference>
<evidence type="ECO:0000256" key="1">
    <source>
        <dbReference type="ARBA" id="ARBA00001966"/>
    </source>
</evidence>
<evidence type="ECO:0000313" key="11">
    <source>
        <dbReference type="Proteomes" id="UP000247612"/>
    </source>
</evidence>
<organism evidence="10 11">
    <name type="scientific">Dielma fastidiosa</name>
    <dbReference type="NCBI Taxonomy" id="1034346"/>
    <lineage>
        <taxon>Bacteria</taxon>
        <taxon>Bacillati</taxon>
        <taxon>Bacillota</taxon>
        <taxon>Erysipelotrichia</taxon>
        <taxon>Erysipelotrichales</taxon>
        <taxon>Erysipelotrichaceae</taxon>
        <taxon>Dielma</taxon>
    </lineage>
</organism>
<dbReference type="STRING" id="1034346.GCA_000313565_01298"/>
<dbReference type="InterPro" id="IPR013785">
    <property type="entry name" value="Aldolase_TIM"/>
</dbReference>
<keyword evidence="10" id="KW-0670">Pyruvate</keyword>
<evidence type="ECO:0000259" key="8">
    <source>
        <dbReference type="PROSITE" id="PS51379"/>
    </source>
</evidence>
<dbReference type="InterPro" id="IPR012839">
    <property type="entry name" value="Organic_radical_activase"/>
</dbReference>